<accession>A0A7S4AJJ1</accession>
<feature type="compositionally biased region" description="Low complexity" evidence="3">
    <location>
        <begin position="83"/>
        <end position="97"/>
    </location>
</feature>
<feature type="region of interest" description="Disordered" evidence="3">
    <location>
        <begin position="175"/>
        <end position="240"/>
    </location>
</feature>
<protein>
    <recommendedName>
        <fullName evidence="6">Leucine-rich repeat-containing N-terminal plant-type domain-containing protein</fullName>
    </recommendedName>
</protein>
<feature type="compositionally biased region" description="Low complexity" evidence="3">
    <location>
        <begin position="1"/>
        <end position="16"/>
    </location>
</feature>
<dbReference type="AlphaFoldDB" id="A0A7S4AJJ1"/>
<dbReference type="Pfam" id="PF00560">
    <property type="entry name" value="LRR_1"/>
    <property type="match status" value="2"/>
</dbReference>
<name>A0A7S4AJJ1_9STRA</name>
<proteinExistence type="predicted"/>
<evidence type="ECO:0000256" key="3">
    <source>
        <dbReference type="SAM" id="MobiDB-lite"/>
    </source>
</evidence>
<keyword evidence="4" id="KW-0472">Membrane</keyword>
<feature type="transmembrane region" description="Helical" evidence="4">
    <location>
        <begin position="134"/>
        <end position="156"/>
    </location>
</feature>
<feature type="compositionally biased region" description="Low complexity" evidence="3">
    <location>
        <begin position="37"/>
        <end position="48"/>
    </location>
</feature>
<evidence type="ECO:0000256" key="4">
    <source>
        <dbReference type="SAM" id="Phobius"/>
    </source>
</evidence>
<evidence type="ECO:0000256" key="2">
    <source>
        <dbReference type="ARBA" id="ARBA00022737"/>
    </source>
</evidence>
<feature type="compositionally biased region" description="Low complexity" evidence="3">
    <location>
        <begin position="175"/>
        <end position="188"/>
    </location>
</feature>
<dbReference type="PANTHER" id="PTHR48010">
    <property type="entry name" value="OS05G0588300 PROTEIN"/>
    <property type="match status" value="1"/>
</dbReference>
<evidence type="ECO:0008006" key="6">
    <source>
        <dbReference type="Google" id="ProtNLM"/>
    </source>
</evidence>
<dbReference type="InterPro" id="IPR032675">
    <property type="entry name" value="LRR_dom_sf"/>
</dbReference>
<reference evidence="5" key="1">
    <citation type="submission" date="2021-01" db="EMBL/GenBank/DDBJ databases">
        <authorList>
            <person name="Corre E."/>
            <person name="Pelletier E."/>
            <person name="Niang G."/>
            <person name="Scheremetjew M."/>
            <person name="Finn R."/>
            <person name="Kale V."/>
            <person name="Holt S."/>
            <person name="Cochrane G."/>
            <person name="Meng A."/>
            <person name="Brown T."/>
            <person name="Cohen L."/>
        </authorList>
    </citation>
    <scope>NUCLEOTIDE SEQUENCE</scope>
    <source>
        <strain evidence="5">10249 10 AB</strain>
    </source>
</reference>
<keyword evidence="2" id="KW-0677">Repeat</keyword>
<evidence type="ECO:0000313" key="5">
    <source>
        <dbReference type="EMBL" id="CAE0717821.1"/>
    </source>
</evidence>
<gene>
    <name evidence="5" type="ORF">PAUS00366_LOCUS10574</name>
</gene>
<dbReference type="PANTHER" id="PTHR48010:SF5">
    <property type="entry name" value="PROTEIN TOO MANY MOUTHS"/>
    <property type="match status" value="1"/>
</dbReference>
<dbReference type="FunFam" id="3.80.10.10:FF:000041">
    <property type="entry name" value="LRR receptor-like serine/threonine-protein kinase ERECTA"/>
    <property type="match status" value="1"/>
</dbReference>
<dbReference type="Gene3D" id="3.80.10.10">
    <property type="entry name" value="Ribonuclease Inhibitor"/>
    <property type="match status" value="1"/>
</dbReference>
<keyword evidence="4" id="KW-0812">Transmembrane</keyword>
<feature type="compositionally biased region" description="Low complexity" evidence="3">
    <location>
        <begin position="217"/>
        <end position="232"/>
    </location>
</feature>
<organism evidence="5">
    <name type="scientific">Pseudo-nitzschia australis</name>
    <dbReference type="NCBI Taxonomy" id="44445"/>
    <lineage>
        <taxon>Eukaryota</taxon>
        <taxon>Sar</taxon>
        <taxon>Stramenopiles</taxon>
        <taxon>Ochrophyta</taxon>
        <taxon>Bacillariophyta</taxon>
        <taxon>Bacillariophyceae</taxon>
        <taxon>Bacillariophycidae</taxon>
        <taxon>Bacillariales</taxon>
        <taxon>Bacillariaceae</taxon>
        <taxon>Pseudo-nitzschia</taxon>
    </lineage>
</organism>
<dbReference type="SUPFAM" id="SSF52058">
    <property type="entry name" value="L domain-like"/>
    <property type="match status" value="1"/>
</dbReference>
<sequence length="606" mass="67262">MARTTAASTTSSSKSSRPFDEVSNASSKPETVGRQVQPQAQPQAQQPAIWLAPTTGKRSDRDRTLIGNAQDPKTTSKTARGETNYNANNTNKGKNNASDLEEGMELMYEKNSAHNHDDDDFAWDFKTKRRKRRFLIVFVLCCVVGIAAGLAAFFLLRNKNESNDTVAAVSASIASAPPIPSKSPSLAPTESSMPTGGPSRDPSRSPTAFPSSPPSRGPTTSPTSQPTTLEPSAAPSAAPTRDYGTMLKEFLIGDYGVDLENMSLPHAVTNMLAVKWMAQEASQLAAALPKNEMIEFNEKLVQRFALLSMDFAMQDAKNTDDVPLNARLGVDECDWQGIRCAGEDEDGNEGRVTEVHWSHQSGVVGGRISPEVRLLAKNLSSLDLSNNKLIGTIPEEVYSAINLKKLYLFKNKLEGTISTRIGNLDSITHFHLSHNNLSGKIPNELKSDGSGIRPLEYFNLYSNQLTGTLPQNMRLRNVYYFDVGRNKLTGKLPEDIGEKFVSLRHLYFDRNNFRGTLPEVYNMVGNGRLESFSIDHNKLTGEVPGEREMYNKLVQYTLHSNRFDRIDLDNCRMEIPRGEMVEFRVDCDICRCNGYYDMCELQCFNN</sequence>
<keyword evidence="1" id="KW-0433">Leucine-rich repeat</keyword>
<evidence type="ECO:0000256" key="1">
    <source>
        <dbReference type="ARBA" id="ARBA00022614"/>
    </source>
</evidence>
<feature type="region of interest" description="Disordered" evidence="3">
    <location>
        <begin position="1"/>
        <end position="97"/>
    </location>
</feature>
<dbReference type="InterPro" id="IPR001611">
    <property type="entry name" value="Leu-rich_rpt"/>
</dbReference>
<keyword evidence="4" id="KW-1133">Transmembrane helix</keyword>
<dbReference type="EMBL" id="HBIX01014455">
    <property type="protein sequence ID" value="CAE0717821.1"/>
    <property type="molecule type" value="Transcribed_RNA"/>
</dbReference>
<dbReference type="InterPro" id="IPR050994">
    <property type="entry name" value="At_inactive_RLKs"/>
</dbReference>